<feature type="transmembrane region" description="Helical" evidence="22">
    <location>
        <begin position="436"/>
        <end position="462"/>
    </location>
</feature>
<evidence type="ECO:0000256" key="2">
    <source>
        <dbReference type="ARBA" id="ARBA00004158"/>
    </source>
</evidence>
<evidence type="ECO:0000256" key="14">
    <source>
        <dbReference type="ARBA" id="ARBA00023329"/>
    </source>
</evidence>
<evidence type="ECO:0000256" key="17">
    <source>
        <dbReference type="ARBA" id="ARBA00060492"/>
    </source>
</evidence>
<evidence type="ECO:0000256" key="20">
    <source>
        <dbReference type="PROSITE-ProRule" id="PRU00740"/>
    </source>
</evidence>
<dbReference type="Pfam" id="PF01299">
    <property type="entry name" value="Lamp2-like_luminal"/>
    <property type="match status" value="1"/>
</dbReference>
<evidence type="ECO:0000256" key="19">
    <source>
        <dbReference type="ARBA" id="ARBA00076257"/>
    </source>
</evidence>
<evidence type="ECO:0000256" key="10">
    <source>
        <dbReference type="ARBA" id="ARBA00023018"/>
    </source>
</evidence>
<keyword evidence="8" id="KW-0967">Endosome</keyword>
<dbReference type="PRINTS" id="PR00336">
    <property type="entry name" value="LYSASSOCTDMP"/>
</dbReference>
<evidence type="ECO:0000256" key="23">
    <source>
        <dbReference type="SAM" id="SignalP"/>
    </source>
</evidence>
<evidence type="ECO:0000256" key="4">
    <source>
        <dbReference type="ARBA" id="ARBA00004279"/>
    </source>
</evidence>
<dbReference type="GO" id="GO:0005886">
    <property type="term" value="C:plasma membrane"/>
    <property type="evidence" value="ECO:0007669"/>
    <property type="project" value="UniProtKB-SubCell"/>
</dbReference>
<evidence type="ECO:0000256" key="12">
    <source>
        <dbReference type="ARBA" id="ARBA00023180"/>
    </source>
</evidence>
<dbReference type="PANTHER" id="PTHR11506">
    <property type="entry name" value="LYSOSOME-ASSOCIATED MEMBRANE GLYCOPROTEIN"/>
    <property type="match status" value="1"/>
</dbReference>
<evidence type="ECO:0000256" key="6">
    <source>
        <dbReference type="ARBA" id="ARBA00022692"/>
    </source>
</evidence>
<keyword evidence="20" id="KW-1015">Disulfide bond</keyword>
<keyword evidence="14" id="KW-0968">Cytoplasmic vesicle</keyword>
<keyword evidence="11 20" id="KW-0472">Membrane</keyword>
<dbReference type="Gene3D" id="2.40.160.110">
    <property type="match status" value="1"/>
</dbReference>
<dbReference type="GO" id="GO:0031902">
    <property type="term" value="C:late endosome membrane"/>
    <property type="evidence" value="ECO:0007669"/>
    <property type="project" value="TreeGrafter"/>
</dbReference>
<feature type="domain" description="Lysosome-associated membrane glycoprotein 2-like luminal" evidence="24">
    <location>
        <begin position="256"/>
        <end position="416"/>
    </location>
</feature>
<keyword evidence="7 23" id="KW-0732">Signal</keyword>
<evidence type="ECO:0000256" key="11">
    <source>
        <dbReference type="ARBA" id="ARBA00023136"/>
    </source>
</evidence>
<keyword evidence="13" id="KW-0966">Cell projection</keyword>
<dbReference type="AlphaFoldDB" id="A0A8K0EBL3"/>
<keyword evidence="6 20" id="KW-0812">Transmembrane</keyword>
<keyword evidence="10" id="KW-0770">Synapse</keyword>
<evidence type="ECO:0000313" key="26">
    <source>
        <dbReference type="Proteomes" id="UP000838412"/>
    </source>
</evidence>
<dbReference type="Proteomes" id="UP000838412">
    <property type="component" value="Chromosome 15"/>
</dbReference>
<gene>
    <name evidence="25" type="primary">LAMP2</name>
    <name evidence="25" type="ORF">BLAG_LOCUS8848</name>
</gene>
<feature type="compositionally biased region" description="Polar residues" evidence="21">
    <location>
        <begin position="26"/>
        <end position="37"/>
    </location>
</feature>
<comment type="subcellular location">
    <subcellularLocation>
        <location evidence="4">Cell projection</location>
        <location evidence="4">Dendrite</location>
    </subcellularLocation>
    <subcellularLocation>
        <location evidence="17">Cell projection</location>
        <location evidence="17">Growth cone membrane</location>
        <topology evidence="17">Single-pass type I membrane protein</topology>
    </subcellularLocation>
    <subcellularLocation>
        <location evidence="15">Cytoplasmic vesicle</location>
        <location evidence="15">Secretory vesicle</location>
        <location evidence="15">Synaptic vesicle membrane</location>
        <topology evidence="15">Single-pass type I membrane protein</topology>
    </subcellularLocation>
    <subcellularLocation>
        <location evidence="2">Early endosome membrane</location>
        <topology evidence="2">Single-pass type I membrane protein</topology>
    </subcellularLocation>
    <subcellularLocation>
        <location evidence="1">Endoplasmic reticulum-Golgi intermediate compartment membrane</location>
        <topology evidence="1">Single-pass type I membrane protein</topology>
    </subcellularLocation>
    <subcellularLocation>
        <location evidence="20">Lysosome membrane</location>
        <topology evidence="20">Single-pass type I membrane protein</topology>
    </subcellularLocation>
    <subcellularLocation>
        <location evidence="3">Recycling endosome</location>
    </subcellularLocation>
</comment>
<keyword evidence="12" id="KW-0325">Glycoprotein</keyword>
<comment type="caution">
    <text evidence="20">Lacks conserved residue(s) required for the propagation of feature annotation.</text>
</comment>
<dbReference type="InterPro" id="IPR002000">
    <property type="entry name" value="Lysosome-assoc_membr_glycop"/>
</dbReference>
<accession>A0A8K0EBL3</accession>
<evidence type="ECO:0000256" key="1">
    <source>
        <dbReference type="ARBA" id="ARBA00004151"/>
    </source>
</evidence>
<evidence type="ECO:0000256" key="9">
    <source>
        <dbReference type="ARBA" id="ARBA00022989"/>
    </source>
</evidence>
<evidence type="ECO:0000259" key="24">
    <source>
        <dbReference type="Pfam" id="PF01299"/>
    </source>
</evidence>
<evidence type="ECO:0000256" key="13">
    <source>
        <dbReference type="ARBA" id="ARBA00023273"/>
    </source>
</evidence>
<dbReference type="PROSITE" id="PS51407">
    <property type="entry name" value="LAMP_3"/>
    <property type="match status" value="1"/>
</dbReference>
<sequence>MTSPCRWFVVVVLICCCSEAHSSTLPDPGTAMQSGARRSTDPPKTATIFPDEATPSRFFVTSPSKPHATVDETGTNTSPNATNLTTPSNATDIHTTPSSTYTSSPNTTHIYTTPPNATHIYTTPPNATHLYTTPPNATHIYTTPPNATNIYTTSPNATKVYSTTPPNATHIYTSSPNTTDTYTTPIANTTHQYTTPPNTTHVHTTPPNTTQVLPSTTSPTITTRLRTTASPADTTPSPATTIHTTMPAPATTFPTPASGTWFVNQSGEPCLILQAAITVNITYSTSQTADSAVLISLPESAESRGSCGPNSSHITLGLQSGDFNLTFTFDANVTFDGLENAFVLSQVSLGYVLDGSLFPDTSSADAPVVVRYSNFSDTHLAASMGSSFKCDAEQSFHLDRYHVLSISHVQVQPFAVRDGKFSKAETCPQDGKGPQYNLGVAVALGVTIPVVFMGVFIGWHYFCVMRKRGGAKAYSALI</sequence>
<feature type="disulfide bond" evidence="20">
    <location>
        <begin position="390"/>
        <end position="427"/>
    </location>
</feature>
<feature type="chain" id="PRO_5035425783" description="Lysosome-associated membrane glycoprotein 5" evidence="23">
    <location>
        <begin position="23"/>
        <end position="478"/>
    </location>
</feature>
<dbReference type="OrthoDB" id="10037042at2759"/>
<keyword evidence="20" id="KW-0458">Lysosome</keyword>
<keyword evidence="9 22" id="KW-1133">Transmembrane helix</keyword>
<evidence type="ECO:0000256" key="22">
    <source>
        <dbReference type="SAM" id="Phobius"/>
    </source>
</evidence>
<reference evidence="25" key="1">
    <citation type="submission" date="2022-01" db="EMBL/GenBank/DDBJ databases">
        <authorList>
            <person name="Braso-Vives M."/>
        </authorList>
    </citation>
    <scope>NUCLEOTIDE SEQUENCE</scope>
</reference>
<feature type="compositionally biased region" description="Low complexity" evidence="21">
    <location>
        <begin position="95"/>
        <end position="107"/>
    </location>
</feature>
<dbReference type="GO" id="GO:0005765">
    <property type="term" value="C:lysosomal membrane"/>
    <property type="evidence" value="ECO:0007669"/>
    <property type="project" value="UniProtKB-SubCell"/>
</dbReference>
<feature type="signal peptide" evidence="23">
    <location>
        <begin position="1"/>
        <end position="22"/>
    </location>
</feature>
<evidence type="ECO:0000313" key="25">
    <source>
        <dbReference type="EMBL" id="CAH1247059.1"/>
    </source>
</evidence>
<evidence type="ECO:0000256" key="21">
    <source>
        <dbReference type="SAM" id="MobiDB-lite"/>
    </source>
</evidence>
<dbReference type="InterPro" id="IPR048528">
    <property type="entry name" value="Lamp2-like_luminal"/>
</dbReference>
<name>A0A8K0EBL3_BRALA</name>
<evidence type="ECO:0000256" key="16">
    <source>
        <dbReference type="ARBA" id="ARBA00053950"/>
    </source>
</evidence>
<evidence type="ECO:0000256" key="5">
    <source>
        <dbReference type="ARBA" id="ARBA00009644"/>
    </source>
</evidence>
<keyword evidence="26" id="KW-1185">Reference proteome</keyword>
<comment type="similarity">
    <text evidence="5 20">Belongs to the LAMP family.</text>
</comment>
<protein>
    <recommendedName>
        <fullName evidence="18">Lysosome-associated membrane glycoprotein 5</fullName>
    </recommendedName>
    <alternativeName>
        <fullName evidence="19">Lysosome-associated membrane protein 5</fullName>
    </alternativeName>
</protein>
<comment type="function">
    <text evidence="16">Plays a role in short-term synaptic plasticity in a subset of GABAergic neurons in the brain.</text>
</comment>
<evidence type="ECO:0000256" key="18">
    <source>
        <dbReference type="ARBA" id="ARBA00074379"/>
    </source>
</evidence>
<feature type="compositionally biased region" description="Polar residues" evidence="21">
    <location>
        <begin position="72"/>
        <end position="94"/>
    </location>
</feature>
<evidence type="ECO:0000256" key="3">
    <source>
        <dbReference type="ARBA" id="ARBA00004172"/>
    </source>
</evidence>
<evidence type="ECO:0000256" key="7">
    <source>
        <dbReference type="ARBA" id="ARBA00022729"/>
    </source>
</evidence>
<dbReference type="GO" id="GO:0072594">
    <property type="term" value="P:establishment of protein localization to organelle"/>
    <property type="evidence" value="ECO:0007669"/>
    <property type="project" value="TreeGrafter"/>
</dbReference>
<evidence type="ECO:0000256" key="15">
    <source>
        <dbReference type="ARBA" id="ARBA00029428"/>
    </source>
</evidence>
<organism evidence="25 26">
    <name type="scientific">Branchiostoma lanceolatum</name>
    <name type="common">Common lancelet</name>
    <name type="synonym">Amphioxus lanceolatum</name>
    <dbReference type="NCBI Taxonomy" id="7740"/>
    <lineage>
        <taxon>Eukaryota</taxon>
        <taxon>Metazoa</taxon>
        <taxon>Chordata</taxon>
        <taxon>Cephalochordata</taxon>
        <taxon>Leptocardii</taxon>
        <taxon>Amphioxiformes</taxon>
        <taxon>Branchiostomatidae</taxon>
        <taxon>Branchiostoma</taxon>
    </lineage>
</organism>
<dbReference type="EMBL" id="OV696700">
    <property type="protein sequence ID" value="CAH1247059.1"/>
    <property type="molecule type" value="Genomic_DNA"/>
</dbReference>
<feature type="region of interest" description="Disordered" evidence="21">
    <location>
        <begin position="26"/>
        <end position="107"/>
    </location>
</feature>
<proteinExistence type="inferred from homology"/>
<dbReference type="PANTHER" id="PTHR11506:SF35">
    <property type="entry name" value="LYSOSOME-ASSOCIATED MEMBRANE GLYCOPROTEIN 5"/>
    <property type="match status" value="1"/>
</dbReference>
<evidence type="ECO:0000256" key="8">
    <source>
        <dbReference type="ARBA" id="ARBA00022753"/>
    </source>
</evidence>
<feature type="region of interest" description="Disordered" evidence="21">
    <location>
        <begin position="194"/>
        <end position="248"/>
    </location>
</feature>